<gene>
    <name evidence="1" type="ORF">Anas_07550</name>
</gene>
<accession>A0A5N5SQD4</accession>
<reference evidence="1 2" key="1">
    <citation type="journal article" date="2019" name="PLoS Biol.">
        <title>Sex chromosomes control vertical transmission of feminizing Wolbachia symbionts in an isopod.</title>
        <authorList>
            <person name="Becking T."/>
            <person name="Chebbi M.A."/>
            <person name="Giraud I."/>
            <person name="Moumen B."/>
            <person name="Laverre T."/>
            <person name="Caubet Y."/>
            <person name="Peccoud J."/>
            <person name="Gilbert C."/>
            <person name="Cordaux R."/>
        </authorList>
    </citation>
    <scope>NUCLEOTIDE SEQUENCE [LARGE SCALE GENOMIC DNA]</scope>
    <source>
        <strain evidence="1">ANa2</strain>
        <tissue evidence="1">Whole body excluding digestive tract and cuticle</tissue>
    </source>
</reference>
<comment type="caution">
    <text evidence="1">The sequence shown here is derived from an EMBL/GenBank/DDBJ whole genome shotgun (WGS) entry which is preliminary data.</text>
</comment>
<sequence length="16" mass="1820">MLLLSGSGMKHIMQHH</sequence>
<protein>
    <submittedName>
        <fullName evidence="1">Uncharacterized protein</fullName>
    </submittedName>
</protein>
<evidence type="ECO:0000313" key="1">
    <source>
        <dbReference type="EMBL" id="KAB7496112.1"/>
    </source>
</evidence>
<name>A0A5N5SQD4_9CRUS</name>
<proteinExistence type="predicted"/>
<dbReference type="Proteomes" id="UP000326759">
    <property type="component" value="Unassembled WGS sequence"/>
</dbReference>
<organism evidence="1 2">
    <name type="scientific">Armadillidium nasatum</name>
    <dbReference type="NCBI Taxonomy" id="96803"/>
    <lineage>
        <taxon>Eukaryota</taxon>
        <taxon>Metazoa</taxon>
        <taxon>Ecdysozoa</taxon>
        <taxon>Arthropoda</taxon>
        <taxon>Crustacea</taxon>
        <taxon>Multicrustacea</taxon>
        <taxon>Malacostraca</taxon>
        <taxon>Eumalacostraca</taxon>
        <taxon>Peracarida</taxon>
        <taxon>Isopoda</taxon>
        <taxon>Oniscidea</taxon>
        <taxon>Crinocheta</taxon>
        <taxon>Armadillidiidae</taxon>
        <taxon>Armadillidium</taxon>
    </lineage>
</organism>
<keyword evidence="2" id="KW-1185">Reference proteome</keyword>
<dbReference type="AlphaFoldDB" id="A0A5N5SQD4"/>
<evidence type="ECO:0000313" key="2">
    <source>
        <dbReference type="Proteomes" id="UP000326759"/>
    </source>
</evidence>
<dbReference type="EMBL" id="SEYY01021746">
    <property type="protein sequence ID" value="KAB7496112.1"/>
    <property type="molecule type" value="Genomic_DNA"/>
</dbReference>